<evidence type="ECO:0008006" key="4">
    <source>
        <dbReference type="Google" id="ProtNLM"/>
    </source>
</evidence>
<gene>
    <name evidence="3" type="ORF">PSAL00342_LOCUS6361</name>
</gene>
<organism evidence="3">
    <name type="scientific">Picocystis salinarum</name>
    <dbReference type="NCBI Taxonomy" id="88271"/>
    <lineage>
        <taxon>Eukaryota</taxon>
        <taxon>Viridiplantae</taxon>
        <taxon>Chlorophyta</taxon>
        <taxon>Picocystophyceae</taxon>
        <taxon>Picocystales</taxon>
        <taxon>Picocystaceae</taxon>
        <taxon>Picocystis</taxon>
    </lineage>
</organism>
<dbReference type="AlphaFoldDB" id="A0A7S3UGY9"/>
<feature type="compositionally biased region" description="Basic and acidic residues" evidence="1">
    <location>
        <begin position="258"/>
        <end position="300"/>
    </location>
</feature>
<evidence type="ECO:0000256" key="1">
    <source>
        <dbReference type="SAM" id="MobiDB-lite"/>
    </source>
</evidence>
<feature type="transmembrane region" description="Helical" evidence="2">
    <location>
        <begin position="150"/>
        <end position="169"/>
    </location>
</feature>
<sequence>MAHRAATCSCAPRAMPRGCCRERTRRKIVAKVADGSTHGWASGDYDEADEYASYARGGFRRPKTSFDDSDGGFLSSKEMREVLLGEAGARLLRQFFDAIRSACAITARALVGALPPRMRENEEVRRLADVAGRSLVILALAVAIRAMFGMIASIGVVGIAVIVVARLAMKWSDSETRQEDTRDYADVSVGPRDELEARFPNNVAYRYGVASDPGGMRRSTMGGKASQAGRSGAAPYFGPGKTTQAPTREKATSTSGTRENRVEAEEEREQRQKVAERTAAREQYRKYAHDALRKSRRKKDDLLDVWFERQ</sequence>
<accession>A0A7S3UGY9</accession>
<dbReference type="EMBL" id="HBIS01007015">
    <property type="protein sequence ID" value="CAE0612462.1"/>
    <property type="molecule type" value="Transcribed_RNA"/>
</dbReference>
<dbReference type="InterPro" id="IPR018247">
    <property type="entry name" value="EF_Hand_1_Ca_BS"/>
</dbReference>
<evidence type="ECO:0000256" key="2">
    <source>
        <dbReference type="SAM" id="Phobius"/>
    </source>
</evidence>
<feature type="region of interest" description="Disordered" evidence="1">
    <location>
        <begin position="210"/>
        <end position="300"/>
    </location>
</feature>
<name>A0A7S3UGY9_9CHLO</name>
<keyword evidence="2" id="KW-0812">Transmembrane</keyword>
<protein>
    <recommendedName>
        <fullName evidence="4">EF-hand domain-containing protein</fullName>
    </recommendedName>
</protein>
<reference evidence="3" key="1">
    <citation type="submission" date="2021-01" db="EMBL/GenBank/DDBJ databases">
        <authorList>
            <person name="Corre E."/>
            <person name="Pelletier E."/>
            <person name="Niang G."/>
            <person name="Scheremetjew M."/>
            <person name="Finn R."/>
            <person name="Kale V."/>
            <person name="Holt S."/>
            <person name="Cochrane G."/>
            <person name="Meng A."/>
            <person name="Brown T."/>
            <person name="Cohen L."/>
        </authorList>
    </citation>
    <scope>NUCLEOTIDE SEQUENCE</scope>
    <source>
        <strain evidence="3">CCMP1897</strain>
    </source>
</reference>
<keyword evidence="2" id="KW-1133">Transmembrane helix</keyword>
<dbReference type="PROSITE" id="PS00018">
    <property type="entry name" value="EF_HAND_1"/>
    <property type="match status" value="1"/>
</dbReference>
<feature type="compositionally biased region" description="Polar residues" evidence="1">
    <location>
        <begin position="241"/>
        <end position="257"/>
    </location>
</feature>
<evidence type="ECO:0000313" key="3">
    <source>
        <dbReference type="EMBL" id="CAE0612462.1"/>
    </source>
</evidence>
<proteinExistence type="predicted"/>
<keyword evidence="2" id="KW-0472">Membrane</keyword>